<name>A0ACC4CB81_POPAL</name>
<dbReference type="EMBL" id="RCHU02000005">
    <property type="protein sequence ID" value="KAL3591918.1"/>
    <property type="molecule type" value="Genomic_DNA"/>
</dbReference>
<proteinExistence type="predicted"/>
<gene>
    <name evidence="1" type="ORF">D5086_010558</name>
</gene>
<sequence length="102" mass="11437">MKTNNHRRRSDISVLFSHLPGSGSVVSLWGDASIFNGIKPIYQSLPLLELSGWLLHQQFSCRSGSPSMVQSREGTWTRADIIRLARTCKTWNCVFSVVSLSK</sequence>
<comment type="caution">
    <text evidence="1">The sequence shown here is derived from an EMBL/GenBank/DDBJ whole genome shotgun (WGS) entry which is preliminary data.</text>
</comment>
<protein>
    <submittedName>
        <fullName evidence="1">Uncharacterized protein</fullName>
    </submittedName>
</protein>
<dbReference type="Proteomes" id="UP000309997">
    <property type="component" value="Unassembled WGS sequence"/>
</dbReference>
<reference evidence="1 2" key="1">
    <citation type="journal article" date="2024" name="Plant Biotechnol. J.">
        <title>Genome and CRISPR/Cas9 system of a widespread forest tree (Populus alba) in the world.</title>
        <authorList>
            <person name="Liu Y.J."/>
            <person name="Jiang P.F."/>
            <person name="Han X.M."/>
            <person name="Li X.Y."/>
            <person name="Wang H.M."/>
            <person name="Wang Y.J."/>
            <person name="Wang X.X."/>
            <person name="Zeng Q.Y."/>
        </authorList>
    </citation>
    <scope>NUCLEOTIDE SEQUENCE [LARGE SCALE GENOMIC DNA]</scope>
    <source>
        <strain evidence="2">cv. PAL-ZL1</strain>
    </source>
</reference>
<accession>A0ACC4CB81</accession>
<evidence type="ECO:0000313" key="1">
    <source>
        <dbReference type="EMBL" id="KAL3591918.1"/>
    </source>
</evidence>
<organism evidence="1 2">
    <name type="scientific">Populus alba</name>
    <name type="common">White poplar</name>
    <dbReference type="NCBI Taxonomy" id="43335"/>
    <lineage>
        <taxon>Eukaryota</taxon>
        <taxon>Viridiplantae</taxon>
        <taxon>Streptophyta</taxon>
        <taxon>Embryophyta</taxon>
        <taxon>Tracheophyta</taxon>
        <taxon>Spermatophyta</taxon>
        <taxon>Magnoliopsida</taxon>
        <taxon>eudicotyledons</taxon>
        <taxon>Gunneridae</taxon>
        <taxon>Pentapetalae</taxon>
        <taxon>rosids</taxon>
        <taxon>fabids</taxon>
        <taxon>Malpighiales</taxon>
        <taxon>Salicaceae</taxon>
        <taxon>Saliceae</taxon>
        <taxon>Populus</taxon>
    </lineage>
</organism>
<keyword evidence="2" id="KW-1185">Reference proteome</keyword>
<evidence type="ECO:0000313" key="2">
    <source>
        <dbReference type="Proteomes" id="UP000309997"/>
    </source>
</evidence>